<evidence type="ECO:0000256" key="10">
    <source>
        <dbReference type="ARBA" id="ARBA00023180"/>
    </source>
</evidence>
<name>A0A7D9DEV5_PARCT</name>
<dbReference type="GO" id="GO:0097228">
    <property type="term" value="C:sperm principal piece"/>
    <property type="evidence" value="ECO:0007669"/>
    <property type="project" value="TreeGrafter"/>
</dbReference>
<evidence type="ECO:0000256" key="9">
    <source>
        <dbReference type="ARBA" id="ARBA00023157"/>
    </source>
</evidence>
<evidence type="ECO:0000256" key="1">
    <source>
        <dbReference type="ARBA" id="ARBA00010246"/>
    </source>
</evidence>
<evidence type="ECO:0000256" key="4">
    <source>
        <dbReference type="ARBA" id="ARBA00022729"/>
    </source>
</evidence>
<gene>
    <name evidence="14" type="ORF">PACLA_8A047265</name>
</gene>
<evidence type="ECO:0000256" key="3">
    <source>
        <dbReference type="ARBA" id="ARBA00022692"/>
    </source>
</evidence>
<organism evidence="14 15">
    <name type="scientific">Paramuricea clavata</name>
    <name type="common">Red gorgonian</name>
    <name type="synonym">Violescent sea-whip</name>
    <dbReference type="NCBI Taxonomy" id="317549"/>
    <lineage>
        <taxon>Eukaryota</taxon>
        <taxon>Metazoa</taxon>
        <taxon>Cnidaria</taxon>
        <taxon>Anthozoa</taxon>
        <taxon>Octocorallia</taxon>
        <taxon>Malacalcyonacea</taxon>
        <taxon>Plexauridae</taxon>
        <taxon>Paramuricea</taxon>
    </lineage>
</organism>
<comment type="subcellular location">
    <subcellularLocation>
        <location evidence="12">Cell projection</location>
        <location evidence="12">Cilium</location>
        <location evidence="12">Flagellum membrane</location>
        <topology evidence="12">Single-pass type I membrane protein</topology>
    </subcellularLocation>
</comment>
<dbReference type="Pfam" id="PF22850">
    <property type="entry name" value="CATSPERD-E_C"/>
    <property type="match status" value="1"/>
</dbReference>
<comment type="caution">
    <text evidence="14">The sequence shown here is derived from an EMBL/GenBank/DDBJ whole genome shotgun (WGS) entry which is preliminary data.</text>
</comment>
<evidence type="ECO:0000256" key="11">
    <source>
        <dbReference type="ARBA" id="ARBA00023273"/>
    </source>
</evidence>
<keyword evidence="7" id="KW-0969">Cilium</keyword>
<evidence type="ECO:0000256" key="12">
    <source>
        <dbReference type="ARBA" id="ARBA00037793"/>
    </source>
</evidence>
<keyword evidence="8" id="KW-0472">Membrane</keyword>
<evidence type="ECO:0000256" key="6">
    <source>
        <dbReference type="ARBA" id="ARBA00022989"/>
    </source>
</evidence>
<dbReference type="EMBL" id="CACRXK020000625">
    <property type="protein sequence ID" value="CAB3983530.1"/>
    <property type="molecule type" value="Genomic_DNA"/>
</dbReference>
<comment type="similarity">
    <text evidence="1">Belongs to the CATSPERD family.</text>
</comment>
<evidence type="ECO:0000256" key="5">
    <source>
        <dbReference type="ARBA" id="ARBA00022846"/>
    </source>
</evidence>
<keyword evidence="9" id="KW-1015">Disulfide bond</keyword>
<keyword evidence="5" id="KW-0282">Flagellum</keyword>
<evidence type="ECO:0000313" key="14">
    <source>
        <dbReference type="EMBL" id="CAB3983530.1"/>
    </source>
</evidence>
<dbReference type="GO" id="GO:0048240">
    <property type="term" value="P:sperm capacitation"/>
    <property type="evidence" value="ECO:0007669"/>
    <property type="project" value="TreeGrafter"/>
</dbReference>
<keyword evidence="15" id="KW-1185">Reference proteome</keyword>
<protein>
    <submittedName>
        <fullName evidence="14">Cation channel sperm-associated subunit epsilon-like</fullName>
    </submittedName>
</protein>
<dbReference type="OrthoDB" id="5968869at2759"/>
<keyword evidence="6" id="KW-1133">Transmembrane helix</keyword>
<dbReference type="GO" id="GO:0036128">
    <property type="term" value="C:CatSper complex"/>
    <property type="evidence" value="ECO:0007669"/>
    <property type="project" value="InterPro"/>
</dbReference>
<evidence type="ECO:0000313" key="15">
    <source>
        <dbReference type="Proteomes" id="UP001152795"/>
    </source>
</evidence>
<dbReference type="PANTHER" id="PTHR33722">
    <property type="entry name" value="CATION CHANNEL SPERM-ASSOCIATED PROTEIN SUBUNIT DELTA-RELATED"/>
    <property type="match status" value="1"/>
</dbReference>
<keyword evidence="4" id="KW-0732">Signal</keyword>
<dbReference type="Proteomes" id="UP001152795">
    <property type="component" value="Unassembled WGS sequence"/>
</dbReference>
<keyword evidence="10" id="KW-0325">Glycoprotein</keyword>
<keyword evidence="3" id="KW-0812">Transmembrane</keyword>
<accession>A0A7D9DEV5</accession>
<dbReference type="InterPro" id="IPR028751">
    <property type="entry name" value="CATSPERD/E"/>
</dbReference>
<keyword evidence="11" id="KW-0966">Cell projection</keyword>
<feature type="domain" description="CATSPERD/E C-terminal" evidence="13">
    <location>
        <begin position="168"/>
        <end position="351"/>
    </location>
</feature>
<evidence type="ECO:0000256" key="7">
    <source>
        <dbReference type="ARBA" id="ARBA00023069"/>
    </source>
</evidence>
<dbReference type="InterPro" id="IPR053814">
    <property type="entry name" value="CATSPERD/E_C"/>
</dbReference>
<dbReference type="AlphaFoldDB" id="A0A7D9DEV5"/>
<sequence>MAEIFIQVVFVFYLNLFKYTVLSEDTHAVITSANYESFVDNMQKTYFLDKNETIQVWAKVVPFPWQDNRLIPGISDPFLLELNASCVEDVVSKGVVTRNMTVQISQVPRNANTSSTQDKTGNATFHVGIFEESQDETLRVETEIIVGCPPGRNISVYRSVENCPAFENYTFTIPSGHYRSDFISPFSPATTPKTVQYDFTSLGCPLQGNYYDIFKPKLQLYENGEFLRNVSASYVVFELNGRTDYSFVATMAEVGCLREAQTYQKMIDDIKHLSDVSFAWTPQNYQSCFDNVENGNMYQPYEILNETGLSALTWESEGVYVFKATVIDPEYSFCNLTTVFAVRVSGMQRDHDELIPFLVLGTSIFGLFSVIFIVFVTSNTF</sequence>
<reference evidence="14" key="1">
    <citation type="submission" date="2020-04" db="EMBL/GenBank/DDBJ databases">
        <authorList>
            <person name="Alioto T."/>
            <person name="Alioto T."/>
            <person name="Gomez Garrido J."/>
        </authorList>
    </citation>
    <scope>NUCLEOTIDE SEQUENCE</scope>
    <source>
        <strain evidence="14">A484AB</strain>
    </source>
</reference>
<evidence type="ECO:0000256" key="2">
    <source>
        <dbReference type="ARBA" id="ARBA00022475"/>
    </source>
</evidence>
<evidence type="ECO:0000256" key="8">
    <source>
        <dbReference type="ARBA" id="ARBA00023136"/>
    </source>
</evidence>
<evidence type="ECO:0000259" key="13">
    <source>
        <dbReference type="Pfam" id="PF22850"/>
    </source>
</evidence>
<keyword evidence="2" id="KW-1003">Cell membrane</keyword>
<dbReference type="PANTHER" id="PTHR33722:SF1">
    <property type="entry name" value="CATION CHANNEL SPERM-ASSOCIATED AUXILIARY SUBUNIT DELTA"/>
    <property type="match status" value="1"/>
</dbReference>
<dbReference type="GO" id="GO:0030317">
    <property type="term" value="P:flagellated sperm motility"/>
    <property type="evidence" value="ECO:0007669"/>
    <property type="project" value="TreeGrafter"/>
</dbReference>
<proteinExistence type="inferred from homology"/>